<dbReference type="EMBL" id="NFDN01000055">
    <property type="protein sequence ID" value="OTY58450.1"/>
    <property type="molecule type" value="Genomic_DNA"/>
</dbReference>
<dbReference type="RefSeq" id="WP_087966260.1">
    <property type="nucleotide sequence ID" value="NZ_NFDN01000055.1"/>
</dbReference>
<comment type="caution">
    <text evidence="1">The sequence shown here is derived from an EMBL/GenBank/DDBJ whole genome shotgun (WGS) entry which is preliminary data.</text>
</comment>
<reference evidence="1 2" key="1">
    <citation type="submission" date="2016-10" db="EMBL/GenBank/DDBJ databases">
        <title>Comparative genomics of Bacillus thuringiensis reveals a path to pathogens against multiple invertebrate hosts.</title>
        <authorList>
            <person name="Zheng J."/>
            <person name="Gao Q."/>
            <person name="Liu H."/>
            <person name="Peng D."/>
            <person name="Ruan L."/>
            <person name="Sun M."/>
        </authorList>
    </citation>
    <scope>NUCLEOTIDE SEQUENCE [LARGE SCALE GENOMIC DNA]</scope>
    <source>
        <strain evidence="1">BGSC 4CA1</strain>
    </source>
</reference>
<evidence type="ECO:0000313" key="2">
    <source>
        <dbReference type="Proteomes" id="UP000195129"/>
    </source>
</evidence>
<proteinExistence type="predicted"/>
<dbReference type="AlphaFoldDB" id="A0A9X6FC84"/>
<evidence type="ECO:0000313" key="1">
    <source>
        <dbReference type="EMBL" id="OTY58450.1"/>
    </source>
</evidence>
<dbReference type="Proteomes" id="UP000195129">
    <property type="component" value="Unassembled WGS sequence"/>
</dbReference>
<gene>
    <name evidence="1" type="ORF">BK746_13505</name>
</gene>
<sequence>MFIPSRNLKKLSRLLGVKEEEMDFKENLNILEITNDNGDTVEYYVGDFCENSKHNIEFNEFRDNYERYKVTNIEMQSLMVFESWEAAQDYREGIEANLGLSRQKREVKDFFKNSKLCYWSQDDEIEMTLEEEGLNYLEYKISNKNFNEDKGLVYNMSLKELYSLYNRTGVELFKDNVRVKIINAQSERLRNNFKTSFLLGLYNLNTSYNTTQEFKDLLNNYIKESTGSEDFEGHEVALEGFWFHHNGITIYSSRKFQIKEDKIIFDPLNVSVINGAQTLTHCADIIREIRKNLKKLVGHDREEMNTCIDELLDKLMCKIRIKTIFISVDSQLKRSITLGLNSQIPVNIEDIETNTKQVERINEALGEKNKRICRKGEEGLYGGFYLLDFIKSYLMFQDKPGTARNLNKKDLEKYLNQIEIFLASKSDEVDEFLKSIEVFEHIDKWWRKRQKPEDVSENSYKGLASNGKFYFKSYSKDIYNDAEDENDKDEYLQEIYDQFVKNFIQLTSEEITSNLLKRDDLYKLYLDNRKRLQSSQGKIDEFLKRISELPYKYEKYKENNQSKSNRSMFIKKELEEKEITIDFRTITVTKTEEGNVLKEAFPLPSKTFSQFYEVKGYPEIYDSESKNTPIIFEESYLKKEIEKDFFLFVFIEDSLGKIIDIDIISNFSFSDLSVSAKKVYQNTIIAFEKGDVELFTAQSDNMNLHIRTKAKDGNDTFAFTDGSQQVKRTFWINKTALINLINPHIQEGLREKELVG</sequence>
<protein>
    <submittedName>
        <fullName evidence="1">DNA mismatch repair protein MutH</fullName>
    </submittedName>
</protein>
<name>A0A9X6FC84_BACTU</name>
<accession>A0A9X6FC84</accession>
<organism evidence="1 2">
    <name type="scientific">Bacillus thuringiensis serovar yosoo</name>
    <dbReference type="NCBI Taxonomy" id="180848"/>
    <lineage>
        <taxon>Bacteria</taxon>
        <taxon>Bacillati</taxon>
        <taxon>Bacillota</taxon>
        <taxon>Bacilli</taxon>
        <taxon>Bacillales</taxon>
        <taxon>Bacillaceae</taxon>
        <taxon>Bacillus</taxon>
        <taxon>Bacillus cereus group</taxon>
    </lineage>
</organism>